<feature type="compositionally biased region" description="Acidic residues" evidence="1">
    <location>
        <begin position="293"/>
        <end position="310"/>
    </location>
</feature>
<gene>
    <name evidence="2" type="ORF">D9758_007252</name>
</gene>
<evidence type="ECO:0000256" key="1">
    <source>
        <dbReference type="SAM" id="MobiDB-lite"/>
    </source>
</evidence>
<dbReference type="Proteomes" id="UP000559256">
    <property type="component" value="Unassembled WGS sequence"/>
</dbReference>
<evidence type="ECO:0000313" key="2">
    <source>
        <dbReference type="EMBL" id="KAF5351602.1"/>
    </source>
</evidence>
<dbReference type="OrthoDB" id="2836053at2759"/>
<keyword evidence="3" id="KW-1185">Reference proteome</keyword>
<reference evidence="2 3" key="1">
    <citation type="journal article" date="2020" name="ISME J.">
        <title>Uncovering the hidden diversity of litter-decomposition mechanisms in mushroom-forming fungi.</title>
        <authorList>
            <person name="Floudas D."/>
            <person name="Bentzer J."/>
            <person name="Ahren D."/>
            <person name="Johansson T."/>
            <person name="Persson P."/>
            <person name="Tunlid A."/>
        </authorList>
    </citation>
    <scope>NUCLEOTIDE SEQUENCE [LARGE SCALE GENOMIC DNA]</scope>
    <source>
        <strain evidence="2 3">CBS 291.85</strain>
    </source>
</reference>
<protein>
    <submittedName>
        <fullName evidence="2">Uncharacterized protein</fullName>
    </submittedName>
</protein>
<dbReference type="EMBL" id="JAACJM010000069">
    <property type="protein sequence ID" value="KAF5351602.1"/>
    <property type="molecule type" value="Genomic_DNA"/>
</dbReference>
<comment type="caution">
    <text evidence="2">The sequence shown here is derived from an EMBL/GenBank/DDBJ whole genome shotgun (WGS) entry which is preliminary data.</text>
</comment>
<dbReference type="AlphaFoldDB" id="A0A8H5D0Y9"/>
<organism evidence="2 3">
    <name type="scientific">Tetrapyrgos nigripes</name>
    <dbReference type="NCBI Taxonomy" id="182062"/>
    <lineage>
        <taxon>Eukaryota</taxon>
        <taxon>Fungi</taxon>
        <taxon>Dikarya</taxon>
        <taxon>Basidiomycota</taxon>
        <taxon>Agaricomycotina</taxon>
        <taxon>Agaricomycetes</taxon>
        <taxon>Agaricomycetidae</taxon>
        <taxon>Agaricales</taxon>
        <taxon>Marasmiineae</taxon>
        <taxon>Marasmiaceae</taxon>
        <taxon>Tetrapyrgos</taxon>
    </lineage>
</organism>
<name>A0A8H5D0Y9_9AGAR</name>
<feature type="compositionally biased region" description="Acidic residues" evidence="1">
    <location>
        <begin position="245"/>
        <end position="274"/>
    </location>
</feature>
<evidence type="ECO:0000313" key="3">
    <source>
        <dbReference type="Proteomes" id="UP000559256"/>
    </source>
</evidence>
<feature type="region of interest" description="Disordered" evidence="1">
    <location>
        <begin position="243"/>
        <end position="323"/>
    </location>
</feature>
<sequence>MSNVPELPPELISAILDIFWSSDDLLPKDRITFMTSSLLVSSTWATQFIHITTKDVYIPTPSYVPQLLRVLRGDSSSYNGCGFALHNALTRSITFRYDGDPEKMMLTRQHPHPMSLAVLCVFHVLFIPTSFTERLPNLRRISIELNNCTIDDFFSRNKFYAFPRQVTHFDLRFSYSPFVSSADLFEMMGSEKPIGLVPGSMPNIRHLSLHGATEVVLNEFIWACPNLEAVVTDVVGYDGPHYEEEQVGADDVEDDEGGEEEAEAEDDAEHEEGESQSTGQARLAGQPTRVDEKEDVEEVDSGYASAEEDETSHCHEEPSTSSTLKVYLRHCAPHLPDIRGL</sequence>
<accession>A0A8H5D0Y9</accession>
<proteinExistence type="predicted"/>